<comment type="caution">
    <text evidence="1">The sequence shown here is derived from an EMBL/GenBank/DDBJ whole genome shotgun (WGS) entry which is preliminary data.</text>
</comment>
<evidence type="ECO:0000313" key="2">
    <source>
        <dbReference type="Proteomes" id="UP001427805"/>
    </source>
</evidence>
<dbReference type="EMBL" id="JBDIZK010000008">
    <property type="protein sequence ID" value="MEN3748347.1"/>
    <property type="molecule type" value="Genomic_DNA"/>
</dbReference>
<name>A0ABV0BD78_9SPHN</name>
<dbReference type="RefSeq" id="WP_346247369.1">
    <property type="nucleotide sequence ID" value="NZ_JBDIZK010000008.1"/>
</dbReference>
<keyword evidence="2" id="KW-1185">Reference proteome</keyword>
<evidence type="ECO:0000313" key="1">
    <source>
        <dbReference type="EMBL" id="MEN3748347.1"/>
    </source>
</evidence>
<dbReference type="Pfam" id="PF14022">
    <property type="entry name" value="DUF4238"/>
    <property type="match status" value="1"/>
</dbReference>
<organism evidence="1 2">
    <name type="scientific">Sphingomonas rustica</name>
    <dbReference type="NCBI Taxonomy" id="3103142"/>
    <lineage>
        <taxon>Bacteria</taxon>
        <taxon>Pseudomonadati</taxon>
        <taxon>Pseudomonadota</taxon>
        <taxon>Alphaproteobacteria</taxon>
        <taxon>Sphingomonadales</taxon>
        <taxon>Sphingomonadaceae</taxon>
        <taxon>Sphingomonas</taxon>
    </lineage>
</organism>
<protein>
    <submittedName>
        <fullName evidence="1">DUF4238 domain-containing protein</fullName>
    </submittedName>
</protein>
<sequence length="426" mass="48231">MAGTIDLRAVAAARAEAPFRPSSPPHARRHVEKLWPGTPTEIIDPLAIIWDEVLHEIIGAMMRLANNAAPLHVNVREEMILELAKIQLYVGEQIVHKRLAGRDPATVDPAQERIACFGDAGWASINDTAREFYNHHWRERLETRWIPKSAAAAARERNPKARRLAVKRVDKNHFISRWFIRDLWASDGKIMRWHRTEEGWTSARRGFGKWGYRHKLYSDGLEAYFAMIEGDAKKPIEHLMRMTPLNQPDRIALVAFMVIQVLRSPFFIDRIKSQLAPKIVELGYGHDPDMADKAYETLFQNDAFYSALANPVMWSRWALVHASRPIFVLPDTFGARREISEGLRLIAPLSPSLCFVTLPRSETDKRIVPLHHTASDALTRRLSGVLVGSAVDEFLSHADFSIEDPLPGSSVAQILADIEAEIGDKE</sequence>
<dbReference type="InterPro" id="IPR025332">
    <property type="entry name" value="DUF4238"/>
</dbReference>
<dbReference type="Proteomes" id="UP001427805">
    <property type="component" value="Unassembled WGS sequence"/>
</dbReference>
<proteinExistence type="predicted"/>
<reference evidence="1 2" key="1">
    <citation type="submission" date="2024-05" db="EMBL/GenBank/DDBJ databases">
        <title>Sphingomonas sp. HF-S3 16S ribosomal RNA gene Genome sequencing and assembly.</title>
        <authorList>
            <person name="Lee H."/>
        </authorList>
    </citation>
    <scope>NUCLEOTIDE SEQUENCE [LARGE SCALE GENOMIC DNA]</scope>
    <source>
        <strain evidence="1 2">HF-S3</strain>
    </source>
</reference>
<accession>A0ABV0BD78</accession>
<gene>
    <name evidence="1" type="ORF">TPR58_14325</name>
</gene>